<accession>A0A5E6QLK5</accession>
<dbReference type="Proteomes" id="UP000326241">
    <property type="component" value="Unassembled WGS sequence"/>
</dbReference>
<reference evidence="1 2" key="1">
    <citation type="submission" date="2019-09" db="EMBL/GenBank/DDBJ databases">
        <authorList>
            <person name="Chandra G."/>
            <person name="Truman W A."/>
        </authorList>
    </citation>
    <scope>NUCLEOTIDE SEQUENCE [LARGE SCALE GENOMIC DNA]</scope>
    <source>
        <strain evidence="1">PS624</strain>
    </source>
</reference>
<evidence type="ECO:0008006" key="3">
    <source>
        <dbReference type="Google" id="ProtNLM"/>
    </source>
</evidence>
<dbReference type="Gene3D" id="2.80.10.50">
    <property type="match status" value="2"/>
</dbReference>
<organism evidence="1 2">
    <name type="scientific">Pseudomonas fluorescens</name>
    <dbReference type="NCBI Taxonomy" id="294"/>
    <lineage>
        <taxon>Bacteria</taxon>
        <taxon>Pseudomonadati</taxon>
        <taxon>Pseudomonadota</taxon>
        <taxon>Gammaproteobacteria</taxon>
        <taxon>Pseudomonadales</taxon>
        <taxon>Pseudomonadaceae</taxon>
        <taxon>Pseudomonas</taxon>
    </lineage>
</organism>
<dbReference type="AlphaFoldDB" id="A0A5E6QLK5"/>
<dbReference type="InterPro" id="IPR013431">
    <property type="entry name" value="Delta_60_rpt"/>
</dbReference>
<evidence type="ECO:0000313" key="1">
    <source>
        <dbReference type="EMBL" id="VVM57074.1"/>
    </source>
</evidence>
<gene>
    <name evidence="1" type="ORF">PS624_01092</name>
</gene>
<dbReference type="EMBL" id="CABVGZ010000007">
    <property type="protein sequence ID" value="VVM57074.1"/>
    <property type="molecule type" value="Genomic_DNA"/>
</dbReference>
<protein>
    <recommendedName>
        <fullName evidence="3">Delta-60 repeat domain-containing protein</fullName>
    </recommendedName>
</protein>
<evidence type="ECO:0000313" key="2">
    <source>
        <dbReference type="Proteomes" id="UP000326241"/>
    </source>
</evidence>
<dbReference type="NCBIfam" id="TIGR02608">
    <property type="entry name" value="delta_60_rpt"/>
    <property type="match status" value="4"/>
</dbReference>
<proteinExistence type="predicted"/>
<sequence length="395" mass="42207">MYFTGEADGGLRGRVYVLGRLKPDGTLDSEFAKDTNGIASGNFASNSPSAGFSIILLNDGKILLVGLAGSRTIPALARFNADGTLDTTYGSNRNGYVVIPSPASQRGLSALKRVQEQDLTTCVVPMSNGKSLILHTYFANHIADTRAFVFVLNSDGTPDTAFNKTGQLQVIEPGANPDSVKLNSGFIDDKGNIVVCGKLTENSESAGLFIARYTAQGVPDTSFHGTGVRVFKTPDLVDATFNSLVRQTNNRLLGVGNTSDGRGLLISLEPDGRDNIQFNSGNPLFIRLENNLTRWRAAAMQPDGKILLTGAITSPELPPSPSQSYGVLARLLSDGKEDTDFNADSFWIKARASTFLSSLALQEDGKIIVGAFGYYAGSDKAMVMRFHGGIGNHRQ</sequence>
<name>A0A5E6QLK5_PSEFL</name>
<dbReference type="Pfam" id="PF17164">
    <property type="entry name" value="DUF5122"/>
    <property type="match status" value="3"/>
</dbReference>